<dbReference type="Proteomes" id="UP001595846">
    <property type="component" value="Unassembled WGS sequence"/>
</dbReference>
<dbReference type="GeneID" id="73901619"/>
<dbReference type="Pfam" id="PF00551">
    <property type="entry name" value="Formyl_trans_N"/>
    <property type="match status" value="1"/>
</dbReference>
<organism evidence="2 3">
    <name type="scientific">Halovivax cerinus</name>
    <dbReference type="NCBI Taxonomy" id="1487865"/>
    <lineage>
        <taxon>Archaea</taxon>
        <taxon>Methanobacteriati</taxon>
        <taxon>Methanobacteriota</taxon>
        <taxon>Stenosarchaea group</taxon>
        <taxon>Halobacteria</taxon>
        <taxon>Halobacteriales</taxon>
        <taxon>Natrialbaceae</taxon>
        <taxon>Halovivax</taxon>
    </lineage>
</organism>
<dbReference type="AlphaFoldDB" id="A0ABD5NTE8"/>
<evidence type="ECO:0000313" key="3">
    <source>
        <dbReference type="Proteomes" id="UP001595846"/>
    </source>
</evidence>
<dbReference type="EMBL" id="JBHSAQ010000016">
    <property type="protein sequence ID" value="MFC3960249.1"/>
    <property type="molecule type" value="Genomic_DNA"/>
</dbReference>
<dbReference type="InterPro" id="IPR002376">
    <property type="entry name" value="Formyl_transf_N"/>
</dbReference>
<sequence length="272" mass="29775">MTTNALTVGLLLDGPVMRRWAVDAVERAIERENVHVSTVILSADGRTDSVGTLRRYATSALDTGAWAPVLAAHQLVNPPTYLEPVSIDDLPWLDDAERVAIHPEPADGFGQRLPASAIDRIDAAGVDVLFRRGFGILKGDVLTTPPHGVLSYHHGDVREYRGRPPGVWEFANGERTAGVTLQRLTETLDGGEIVVEKRVDIDDLATWQAVERRLFERSTDMLATACERLAEPSFEPTTVEALGELYTCPGPIATTRIELKNAIGRMGRRFGT</sequence>
<dbReference type="Gene3D" id="3.40.50.170">
    <property type="entry name" value="Formyl transferase, N-terminal domain"/>
    <property type="match status" value="1"/>
</dbReference>
<keyword evidence="3" id="KW-1185">Reference proteome</keyword>
<accession>A0ABD5NTE8</accession>
<comment type="caution">
    <text evidence="2">The sequence shown here is derived from an EMBL/GenBank/DDBJ whole genome shotgun (WGS) entry which is preliminary data.</text>
</comment>
<dbReference type="RefSeq" id="WP_256532527.1">
    <property type="nucleotide sequence ID" value="NZ_CP101824.1"/>
</dbReference>
<name>A0ABD5NTE8_9EURY</name>
<dbReference type="SUPFAM" id="SSF53328">
    <property type="entry name" value="Formyltransferase"/>
    <property type="match status" value="1"/>
</dbReference>
<evidence type="ECO:0000259" key="1">
    <source>
        <dbReference type="Pfam" id="PF00551"/>
    </source>
</evidence>
<protein>
    <submittedName>
        <fullName evidence="2">Formyltransferase family protein</fullName>
    </submittedName>
</protein>
<dbReference type="InterPro" id="IPR036477">
    <property type="entry name" value="Formyl_transf_N_sf"/>
</dbReference>
<proteinExistence type="predicted"/>
<reference evidence="2 3" key="1">
    <citation type="journal article" date="2019" name="Int. J. Syst. Evol. Microbiol.">
        <title>The Global Catalogue of Microorganisms (GCM) 10K type strain sequencing project: providing services to taxonomists for standard genome sequencing and annotation.</title>
        <authorList>
            <consortium name="The Broad Institute Genomics Platform"/>
            <consortium name="The Broad Institute Genome Sequencing Center for Infectious Disease"/>
            <person name="Wu L."/>
            <person name="Ma J."/>
        </authorList>
    </citation>
    <scope>NUCLEOTIDE SEQUENCE [LARGE SCALE GENOMIC DNA]</scope>
    <source>
        <strain evidence="2 3">IBRC-M 10256</strain>
    </source>
</reference>
<gene>
    <name evidence="2" type="ORF">ACFOUR_17990</name>
</gene>
<feature type="domain" description="Formyl transferase N-terminal" evidence="1">
    <location>
        <begin position="115"/>
        <end position="223"/>
    </location>
</feature>
<evidence type="ECO:0000313" key="2">
    <source>
        <dbReference type="EMBL" id="MFC3960249.1"/>
    </source>
</evidence>